<reference evidence="2" key="1">
    <citation type="submission" date="2023-03" db="EMBL/GenBank/DDBJ databases">
        <authorList>
            <person name="Cleenwerck I."/>
        </authorList>
    </citation>
    <scope>NUCLEOTIDE SEQUENCE</scope>
    <source>
        <strain evidence="2">LMG 32879</strain>
    </source>
</reference>
<name>A0AA35UWP9_9PROT</name>
<dbReference type="AlphaFoldDB" id="A0AA35UWP9"/>
<gene>
    <name evidence="2" type="ORF">LMG32879_001904</name>
</gene>
<dbReference type="EMBL" id="CATKSH010000010">
    <property type="protein sequence ID" value="CAI9121060.1"/>
    <property type="molecule type" value="Genomic_DNA"/>
</dbReference>
<feature type="chain" id="PRO_5041201321" evidence="1">
    <location>
        <begin position="30"/>
        <end position="147"/>
    </location>
</feature>
<proteinExistence type="predicted"/>
<dbReference type="Proteomes" id="UP001176960">
    <property type="component" value="Unassembled WGS sequence"/>
</dbReference>
<evidence type="ECO:0000256" key="1">
    <source>
        <dbReference type="SAM" id="SignalP"/>
    </source>
</evidence>
<sequence>MIRFFAFSPRRFMTASLLGAILCSGTAFAQTGASITVPALPPVATVSTPGALGPFGVPLIDHADAGNVAGLLAKCISADYYDGTAIRVAARTLAARADVQNDPWYAFGGTGLLQTGSAAFDINSLDHDHRGEVCAQLKDRAYSLISQ</sequence>
<dbReference type="RefSeq" id="WP_289842146.1">
    <property type="nucleotide sequence ID" value="NZ_CATKSH010000010.1"/>
</dbReference>
<feature type="signal peptide" evidence="1">
    <location>
        <begin position="1"/>
        <end position="29"/>
    </location>
</feature>
<comment type="caution">
    <text evidence="2">The sequence shown here is derived from an EMBL/GenBank/DDBJ whole genome shotgun (WGS) entry which is preliminary data.</text>
</comment>
<keyword evidence="3" id="KW-1185">Reference proteome</keyword>
<accession>A0AA35UWP9</accession>
<protein>
    <submittedName>
        <fullName evidence="2">DUF2501 domain-containing protein</fullName>
    </submittedName>
</protein>
<keyword evidence="1" id="KW-0732">Signal</keyword>
<evidence type="ECO:0000313" key="2">
    <source>
        <dbReference type="EMBL" id="CAI9121060.1"/>
    </source>
</evidence>
<organism evidence="2 3">
    <name type="scientific">Brytella acorum</name>
    <dbReference type="NCBI Taxonomy" id="2959299"/>
    <lineage>
        <taxon>Bacteria</taxon>
        <taxon>Pseudomonadati</taxon>
        <taxon>Pseudomonadota</taxon>
        <taxon>Alphaproteobacteria</taxon>
        <taxon>Acetobacterales</taxon>
        <taxon>Acetobacteraceae</taxon>
        <taxon>Brytella</taxon>
    </lineage>
</organism>
<evidence type="ECO:0000313" key="3">
    <source>
        <dbReference type="Proteomes" id="UP001176960"/>
    </source>
</evidence>